<dbReference type="AlphaFoldDB" id="A0AAW1Q3P9"/>
<dbReference type="Proteomes" id="UP001489004">
    <property type="component" value="Unassembled WGS sequence"/>
</dbReference>
<feature type="transmembrane region" description="Helical" evidence="8">
    <location>
        <begin position="118"/>
        <end position="139"/>
    </location>
</feature>
<evidence type="ECO:0000313" key="10">
    <source>
        <dbReference type="EMBL" id="KAK9815435.1"/>
    </source>
</evidence>
<reference evidence="10 11" key="1">
    <citation type="journal article" date="2024" name="Nat. Commun.">
        <title>Phylogenomics reveals the evolutionary origins of lichenization in chlorophyte algae.</title>
        <authorList>
            <person name="Puginier C."/>
            <person name="Libourel C."/>
            <person name="Otte J."/>
            <person name="Skaloud P."/>
            <person name="Haon M."/>
            <person name="Grisel S."/>
            <person name="Petersen M."/>
            <person name="Berrin J.G."/>
            <person name="Delaux P.M."/>
            <person name="Dal Grande F."/>
            <person name="Keller J."/>
        </authorList>
    </citation>
    <scope>NUCLEOTIDE SEQUENCE [LARGE SCALE GENOMIC DNA]</scope>
    <source>
        <strain evidence="10 11">SAG 2043</strain>
    </source>
</reference>
<dbReference type="EMBL" id="JALJOR010000006">
    <property type="protein sequence ID" value="KAK9815435.1"/>
    <property type="molecule type" value="Genomic_DNA"/>
</dbReference>
<sequence length="751" mass="80751">MLESVDEGPAPPETSDELDSVQSPASVWLPYKENTGASPKAQTSFIQFGPTAFRTSRVVKNIGLLMKLPGHIVQVIAFKAQQIMLGSTWSKLVAVFVVGIPAIAFGGALYSLTSGKSLTAGLISAYGALYKIPGVTVIGEVNAMTEMLMHVIWMVGTFTFAIVLGVVTEDIVNTVMAVRSGNYPVLATNHTLILNWNNQTVPLLKQIAIHKTERNSGAYKGPVVILADRDKEAMDSLSCARPWRASPWSGKGAPNNIGFPMEWHTRKGAPYNIVDLQRVAAGQARTIILLDPATEQDPGKKQVAAVLGIQTARATTTPRPFLRLQPQTVAVQEPEDEKNKSIVQAARNIMQASAQKLRLTDLSGRRDMSVLLAHSAVAPGVASVYCTIVQQSRNGVEFYIKDFPELSGLTYGAARRCFDRAIICGYIATDTGALCINPPDSDMMHAADRFVALAATGYFRPDPKRLATVLEQGGPNSTRPATHVESSAEELLADAASSKAKSIVVAWWDDDISDLCNSLSMFAPKGTTVTIVSETKPEGFPDEKLSAKLLASCKFAHIQGDPAQQALLKKAGVANAHAIIVGGVDSRPPKEGDALTLSVILLLNDVMVASGRDARNPVHIVGTVRRPETVEVANFLIGKLSKNTVTAELLQPDELVSGMISQVAAEPDMGALLAGFLYNVEGQEIHLRRPSRYLLPKEQPTSFAQITELARQRKETAIGYITKAGAMTLAPSCGDMHVYTPADRVVVIAEE</sequence>
<keyword evidence="4 8" id="KW-1133">Transmembrane helix</keyword>
<evidence type="ECO:0000256" key="4">
    <source>
        <dbReference type="ARBA" id="ARBA00022989"/>
    </source>
</evidence>
<evidence type="ECO:0000256" key="5">
    <source>
        <dbReference type="ARBA" id="ARBA00023065"/>
    </source>
</evidence>
<feature type="transmembrane region" description="Helical" evidence="8">
    <location>
        <begin position="92"/>
        <end position="112"/>
    </location>
</feature>
<gene>
    <name evidence="10" type="ORF">WJX72_003650</name>
</gene>
<dbReference type="GO" id="GO:0012505">
    <property type="term" value="C:endomembrane system"/>
    <property type="evidence" value="ECO:0007669"/>
    <property type="project" value="UniProtKB-SubCell"/>
</dbReference>
<evidence type="ECO:0000256" key="3">
    <source>
        <dbReference type="ARBA" id="ARBA00022692"/>
    </source>
</evidence>
<keyword evidence="11" id="KW-1185">Reference proteome</keyword>
<dbReference type="Gene3D" id="3.40.50.720">
    <property type="entry name" value="NAD(P)-binding Rossmann-like Domain"/>
    <property type="match status" value="2"/>
</dbReference>
<dbReference type="PANTHER" id="PTHR31563:SF10">
    <property type="entry name" value="ION CHANNEL POLLUX-RELATED"/>
    <property type="match status" value="1"/>
</dbReference>
<feature type="transmembrane region" description="Helical" evidence="8">
    <location>
        <begin position="151"/>
        <end position="168"/>
    </location>
</feature>
<comment type="subcellular location">
    <subcellularLocation>
        <location evidence="1">Endomembrane system</location>
        <topology evidence="1">Multi-pass membrane protein</topology>
    </subcellularLocation>
</comment>
<evidence type="ECO:0000256" key="2">
    <source>
        <dbReference type="ARBA" id="ARBA00022448"/>
    </source>
</evidence>
<keyword evidence="6 8" id="KW-0472">Membrane</keyword>
<dbReference type="PANTHER" id="PTHR31563">
    <property type="entry name" value="ION CHANNEL POLLUX-RELATED"/>
    <property type="match status" value="1"/>
</dbReference>
<evidence type="ECO:0000256" key="6">
    <source>
        <dbReference type="ARBA" id="ARBA00023136"/>
    </source>
</evidence>
<comment type="caution">
    <text evidence="10">The sequence shown here is derived from an EMBL/GenBank/DDBJ whole genome shotgun (WGS) entry which is preliminary data.</text>
</comment>
<evidence type="ECO:0000313" key="11">
    <source>
        <dbReference type="Proteomes" id="UP001489004"/>
    </source>
</evidence>
<organism evidence="10 11">
    <name type="scientific">[Myrmecia] bisecta</name>
    <dbReference type="NCBI Taxonomy" id="41462"/>
    <lineage>
        <taxon>Eukaryota</taxon>
        <taxon>Viridiplantae</taxon>
        <taxon>Chlorophyta</taxon>
        <taxon>core chlorophytes</taxon>
        <taxon>Trebouxiophyceae</taxon>
        <taxon>Trebouxiales</taxon>
        <taxon>Trebouxiaceae</taxon>
        <taxon>Myrmecia</taxon>
    </lineage>
</organism>
<feature type="domain" description="CASTOR/POLLUX/SYM8 ion channel conserved" evidence="9">
    <location>
        <begin position="370"/>
        <end position="454"/>
    </location>
</feature>
<dbReference type="GO" id="GO:0006811">
    <property type="term" value="P:monoatomic ion transport"/>
    <property type="evidence" value="ECO:0007669"/>
    <property type="project" value="UniProtKB-KW"/>
</dbReference>
<accession>A0AAW1Q3P9</accession>
<dbReference type="InterPro" id="IPR010420">
    <property type="entry name" value="CASTOR/POLLUX/SYM8_dom"/>
</dbReference>
<dbReference type="Pfam" id="PF06241">
    <property type="entry name" value="Castor_Poll_mid"/>
    <property type="match status" value="1"/>
</dbReference>
<proteinExistence type="predicted"/>
<evidence type="ECO:0000256" key="7">
    <source>
        <dbReference type="SAM" id="MobiDB-lite"/>
    </source>
</evidence>
<keyword evidence="2" id="KW-0813">Transport</keyword>
<keyword evidence="5" id="KW-0406">Ion transport</keyword>
<dbReference type="InterPro" id="IPR044849">
    <property type="entry name" value="CASTOR/POLLUX/SYM8-like"/>
</dbReference>
<keyword evidence="3 8" id="KW-0812">Transmembrane</keyword>
<evidence type="ECO:0000256" key="1">
    <source>
        <dbReference type="ARBA" id="ARBA00004127"/>
    </source>
</evidence>
<evidence type="ECO:0000256" key="8">
    <source>
        <dbReference type="SAM" id="Phobius"/>
    </source>
</evidence>
<feature type="region of interest" description="Disordered" evidence="7">
    <location>
        <begin position="1"/>
        <end position="22"/>
    </location>
</feature>
<name>A0AAW1Q3P9_9CHLO</name>
<protein>
    <recommendedName>
        <fullName evidence="9">CASTOR/POLLUX/SYM8 ion channel conserved domain-containing protein</fullName>
    </recommendedName>
</protein>
<evidence type="ECO:0000259" key="9">
    <source>
        <dbReference type="Pfam" id="PF06241"/>
    </source>
</evidence>